<dbReference type="SMART" id="SM00271">
    <property type="entry name" value="DnaJ"/>
    <property type="match status" value="1"/>
</dbReference>
<dbReference type="GO" id="GO:0001671">
    <property type="term" value="F:ATPase activator activity"/>
    <property type="evidence" value="ECO:0007669"/>
    <property type="project" value="InterPro"/>
</dbReference>
<dbReference type="PANTHER" id="PTHR14021">
    <property type="entry name" value="IRON-SULFUR CLUSTER CO-CHAPERONE PROTEIN HSCB"/>
    <property type="match status" value="1"/>
</dbReference>
<dbReference type="InterPro" id="IPR009073">
    <property type="entry name" value="HscB_oligo_C"/>
</dbReference>
<organism evidence="2">
    <name type="scientific">marine metagenome</name>
    <dbReference type="NCBI Taxonomy" id="408172"/>
    <lineage>
        <taxon>unclassified sequences</taxon>
        <taxon>metagenomes</taxon>
        <taxon>ecological metagenomes</taxon>
    </lineage>
</organism>
<dbReference type="GO" id="GO:0051259">
    <property type="term" value="P:protein complex oligomerization"/>
    <property type="evidence" value="ECO:0007669"/>
    <property type="project" value="InterPro"/>
</dbReference>
<dbReference type="Pfam" id="PF07743">
    <property type="entry name" value="HSCB_C"/>
    <property type="match status" value="1"/>
</dbReference>
<dbReference type="Gene3D" id="1.10.287.110">
    <property type="entry name" value="DnaJ domain"/>
    <property type="match status" value="1"/>
</dbReference>
<protein>
    <recommendedName>
        <fullName evidence="1">J domain-containing protein</fullName>
    </recommendedName>
</protein>
<accession>A0A381NXF9</accession>
<proteinExistence type="predicted"/>
<dbReference type="AlphaFoldDB" id="A0A381NXF9"/>
<dbReference type="InterPro" id="IPR036869">
    <property type="entry name" value="J_dom_sf"/>
</dbReference>
<sequence length="205" mass="23597">MAFDQPACHTCESTLVSRLFCFSCNALQPFPREMDFFEVLGFPVSFEIKSSELEERYQELSLELHPDFYGLAPEAEKLLSETASAILNTAYKTLREPTLRASYLLHLQATKQKLDERSLPEGFLAEMFFLQEELDELLGSGNAVDLSAMREDMQNRKKDIEADYAPLFKKHEEQPEDSGILQQLQTHLNAERYLRRLLERIPAAD</sequence>
<feature type="domain" description="J" evidence="1">
    <location>
        <begin position="35"/>
        <end position="107"/>
    </location>
</feature>
<dbReference type="InterPro" id="IPR001623">
    <property type="entry name" value="DnaJ_domain"/>
</dbReference>
<gene>
    <name evidence="2" type="ORF">METZ01_LOCUS11017</name>
</gene>
<name>A0A381NXF9_9ZZZZ</name>
<dbReference type="SUPFAM" id="SSF46565">
    <property type="entry name" value="Chaperone J-domain"/>
    <property type="match status" value="1"/>
</dbReference>
<dbReference type="GO" id="GO:0005739">
    <property type="term" value="C:mitochondrion"/>
    <property type="evidence" value="ECO:0007669"/>
    <property type="project" value="TreeGrafter"/>
</dbReference>
<dbReference type="NCBIfam" id="TIGR00714">
    <property type="entry name" value="hscB"/>
    <property type="match status" value="1"/>
</dbReference>
<dbReference type="GO" id="GO:0044571">
    <property type="term" value="P:[2Fe-2S] cluster assembly"/>
    <property type="evidence" value="ECO:0007669"/>
    <property type="project" value="InterPro"/>
</dbReference>
<dbReference type="PROSITE" id="PS50076">
    <property type="entry name" value="DNAJ_2"/>
    <property type="match status" value="1"/>
</dbReference>
<evidence type="ECO:0000313" key="2">
    <source>
        <dbReference type="EMBL" id="SUZ58163.1"/>
    </source>
</evidence>
<dbReference type="Pfam" id="PF00226">
    <property type="entry name" value="DnaJ"/>
    <property type="match status" value="1"/>
</dbReference>
<dbReference type="PANTHER" id="PTHR14021:SF15">
    <property type="entry name" value="IRON-SULFUR CLUSTER CO-CHAPERONE PROTEIN HSCB"/>
    <property type="match status" value="1"/>
</dbReference>
<evidence type="ECO:0000259" key="1">
    <source>
        <dbReference type="PROSITE" id="PS50076"/>
    </source>
</evidence>
<dbReference type="EMBL" id="UINC01000600">
    <property type="protein sequence ID" value="SUZ58163.1"/>
    <property type="molecule type" value="Genomic_DNA"/>
</dbReference>
<dbReference type="InterPro" id="IPR004640">
    <property type="entry name" value="HscB"/>
</dbReference>
<reference evidence="2" key="1">
    <citation type="submission" date="2018-05" db="EMBL/GenBank/DDBJ databases">
        <authorList>
            <person name="Lanie J.A."/>
            <person name="Ng W.-L."/>
            <person name="Kazmierczak K.M."/>
            <person name="Andrzejewski T.M."/>
            <person name="Davidsen T.M."/>
            <person name="Wayne K.J."/>
            <person name="Tettelin H."/>
            <person name="Glass J.I."/>
            <person name="Rusch D."/>
            <person name="Podicherti R."/>
            <person name="Tsui H.-C.T."/>
            <person name="Winkler M.E."/>
        </authorList>
    </citation>
    <scope>NUCLEOTIDE SEQUENCE</scope>
</reference>
<dbReference type="GO" id="GO:0051087">
    <property type="term" value="F:protein-folding chaperone binding"/>
    <property type="evidence" value="ECO:0007669"/>
    <property type="project" value="InterPro"/>
</dbReference>